<evidence type="ECO:0000313" key="3">
    <source>
        <dbReference type="Proteomes" id="UP000823388"/>
    </source>
</evidence>
<comment type="caution">
    <text evidence="2">The sequence shown here is derived from an EMBL/GenBank/DDBJ whole genome shotgun (WGS) entry which is preliminary data.</text>
</comment>
<keyword evidence="3" id="KW-1185">Reference proteome</keyword>
<reference evidence="2" key="1">
    <citation type="submission" date="2020-05" db="EMBL/GenBank/DDBJ databases">
        <title>WGS assembly of Panicum virgatum.</title>
        <authorList>
            <person name="Lovell J.T."/>
            <person name="Jenkins J."/>
            <person name="Shu S."/>
            <person name="Juenger T.E."/>
            <person name="Schmutz J."/>
        </authorList>
    </citation>
    <scope>NUCLEOTIDE SEQUENCE</scope>
    <source>
        <strain evidence="2">AP13</strain>
    </source>
</reference>
<proteinExistence type="predicted"/>
<feature type="compositionally biased region" description="Basic residues" evidence="1">
    <location>
        <begin position="112"/>
        <end position="126"/>
    </location>
</feature>
<feature type="region of interest" description="Disordered" evidence="1">
    <location>
        <begin position="47"/>
        <end position="74"/>
    </location>
</feature>
<sequence length="228" mass="24626">MGLLGWWRIWVSPSAGGAARGGGAGPTIPSIPLPHVVQLRRQRLRPLHRPHQRGPDPGPARPDPAAGPRSGGCRGHIFSAAAASFHSGAATAALRGRGGGGPCLVVHDGTRSRRPTATRGSGTRRPRACRRRSRNCQCAATTTSTTTGTTTRVWACRRRRLERGRPTPCRRQPRAPPCRVVKTVDVDLYWVPPPDNSVVSRRPRRVRSRARPRRVCSRSAAGAGGPRR</sequence>
<protein>
    <submittedName>
        <fullName evidence="2">Uncharacterized protein</fullName>
    </submittedName>
</protein>
<dbReference type="AlphaFoldDB" id="A0A8T0QME3"/>
<organism evidence="2 3">
    <name type="scientific">Panicum virgatum</name>
    <name type="common">Blackwell switchgrass</name>
    <dbReference type="NCBI Taxonomy" id="38727"/>
    <lineage>
        <taxon>Eukaryota</taxon>
        <taxon>Viridiplantae</taxon>
        <taxon>Streptophyta</taxon>
        <taxon>Embryophyta</taxon>
        <taxon>Tracheophyta</taxon>
        <taxon>Spermatophyta</taxon>
        <taxon>Magnoliopsida</taxon>
        <taxon>Liliopsida</taxon>
        <taxon>Poales</taxon>
        <taxon>Poaceae</taxon>
        <taxon>PACMAD clade</taxon>
        <taxon>Panicoideae</taxon>
        <taxon>Panicodae</taxon>
        <taxon>Paniceae</taxon>
        <taxon>Panicinae</taxon>
        <taxon>Panicum</taxon>
        <taxon>Panicum sect. Hiantes</taxon>
    </lineage>
</organism>
<feature type="region of interest" description="Disordered" evidence="1">
    <location>
        <begin position="193"/>
        <end position="228"/>
    </location>
</feature>
<feature type="region of interest" description="Disordered" evidence="1">
    <location>
        <begin position="104"/>
        <end position="126"/>
    </location>
</feature>
<evidence type="ECO:0000256" key="1">
    <source>
        <dbReference type="SAM" id="MobiDB-lite"/>
    </source>
</evidence>
<gene>
    <name evidence="2" type="ORF">PVAP13_7KG351370</name>
</gene>
<name>A0A8T0QME3_PANVG</name>
<dbReference type="Proteomes" id="UP000823388">
    <property type="component" value="Chromosome 7K"/>
</dbReference>
<accession>A0A8T0QME3</accession>
<feature type="compositionally biased region" description="Basic residues" evidence="1">
    <location>
        <begin position="201"/>
        <end position="216"/>
    </location>
</feature>
<dbReference type="EMBL" id="CM029049">
    <property type="protein sequence ID" value="KAG2574828.1"/>
    <property type="molecule type" value="Genomic_DNA"/>
</dbReference>
<evidence type="ECO:0000313" key="2">
    <source>
        <dbReference type="EMBL" id="KAG2574828.1"/>
    </source>
</evidence>